<gene>
    <name evidence="2" type="ORF">C8N29_103178</name>
</gene>
<evidence type="ECO:0008006" key="4">
    <source>
        <dbReference type="Google" id="ProtNLM"/>
    </source>
</evidence>
<feature type="chain" id="PRO_5015426901" description="TRAP-type C4-dicarboxylate transport system substrate-binding protein" evidence="1">
    <location>
        <begin position="28"/>
        <end position="353"/>
    </location>
</feature>
<dbReference type="InterPro" id="IPR045758">
    <property type="entry name" value="AdeT1/2"/>
</dbReference>
<organism evidence="2 3">
    <name type="scientific">Agitococcus lubricus</name>
    <dbReference type="NCBI Taxonomy" id="1077255"/>
    <lineage>
        <taxon>Bacteria</taxon>
        <taxon>Pseudomonadati</taxon>
        <taxon>Pseudomonadota</taxon>
        <taxon>Gammaproteobacteria</taxon>
        <taxon>Moraxellales</taxon>
        <taxon>Moraxellaceae</taxon>
        <taxon>Agitococcus</taxon>
    </lineage>
</organism>
<dbReference type="OrthoDB" id="7820733at2"/>
<comment type="caution">
    <text evidence="2">The sequence shown here is derived from an EMBL/GenBank/DDBJ whole genome shotgun (WGS) entry which is preliminary data.</text>
</comment>
<dbReference type="Pfam" id="PF19582">
    <property type="entry name" value="AdeT1_2"/>
    <property type="match status" value="1"/>
</dbReference>
<sequence length="353" mass="38926">MVHSLLNRTKRVTGLALALGLIVNAQAATASINPLAKPLNIKFCVYDIGGNSGDLYRYAKDMALAAKKWNVNATIKAYSDERVAAEDFKAGQCDGVALSTLRAKQFNPFIGSIDSIGSAPSYQHIKTLVSTFNNPQVAPLTINGNYQVVTVMPLGAAYVMVNNRHIDSIDKAAGKKVAVIDMDKAQAKIVQHLGAQAVSTDFYNFANLFNNGQVDVIAAPAVAFKPLELAKGLGDYGGIYRFPLTQVTGTILINRKHLSQTVPDLDERIAKIRVYALAEMDKAISFINKREQEIPSQYWLDLPEAEKTRYLNLMQDARQQLTKEGIYDPRMMALMKRVRCKLSPQEAECTRIN</sequence>
<dbReference type="Gene3D" id="3.40.190.170">
    <property type="entry name" value="Bacterial extracellular solute-binding protein, family 7"/>
    <property type="match status" value="1"/>
</dbReference>
<name>A0A2T5J1V5_9GAMM</name>
<dbReference type="EMBL" id="QAON01000003">
    <property type="protein sequence ID" value="PTQ90425.1"/>
    <property type="molecule type" value="Genomic_DNA"/>
</dbReference>
<dbReference type="Proteomes" id="UP000244223">
    <property type="component" value="Unassembled WGS sequence"/>
</dbReference>
<dbReference type="InterPro" id="IPR038404">
    <property type="entry name" value="TRAP_DctP_sf"/>
</dbReference>
<evidence type="ECO:0000313" key="2">
    <source>
        <dbReference type="EMBL" id="PTQ90425.1"/>
    </source>
</evidence>
<evidence type="ECO:0000256" key="1">
    <source>
        <dbReference type="SAM" id="SignalP"/>
    </source>
</evidence>
<proteinExistence type="predicted"/>
<feature type="signal peptide" evidence="1">
    <location>
        <begin position="1"/>
        <end position="27"/>
    </location>
</feature>
<keyword evidence="1" id="KW-0732">Signal</keyword>
<accession>A0A2T5J1V5</accession>
<dbReference type="RefSeq" id="WP_107864865.1">
    <property type="nucleotide sequence ID" value="NZ_QAON01000003.1"/>
</dbReference>
<protein>
    <recommendedName>
        <fullName evidence="4">TRAP-type C4-dicarboxylate transport system substrate-binding protein</fullName>
    </recommendedName>
</protein>
<evidence type="ECO:0000313" key="3">
    <source>
        <dbReference type="Proteomes" id="UP000244223"/>
    </source>
</evidence>
<reference evidence="2 3" key="1">
    <citation type="submission" date="2018-04" db="EMBL/GenBank/DDBJ databases">
        <title>Genomic Encyclopedia of Archaeal and Bacterial Type Strains, Phase II (KMG-II): from individual species to whole genera.</title>
        <authorList>
            <person name="Goeker M."/>
        </authorList>
    </citation>
    <scope>NUCLEOTIDE SEQUENCE [LARGE SCALE GENOMIC DNA]</scope>
    <source>
        <strain evidence="2 3">DSM 5822</strain>
    </source>
</reference>
<keyword evidence="3" id="KW-1185">Reference proteome</keyword>
<dbReference type="AlphaFoldDB" id="A0A2T5J1V5"/>